<dbReference type="PANTHER" id="PTHR21227:SF0">
    <property type="entry name" value="TRNA-SPLICING ENDONUCLEASE SUBUNIT SEN2"/>
    <property type="match status" value="1"/>
</dbReference>
<feature type="domain" description="tRNA intron endonuclease N-terminal" evidence="6">
    <location>
        <begin position="10"/>
        <end position="74"/>
    </location>
</feature>
<feature type="active site" evidence="4">
    <location>
        <position position="121"/>
    </location>
</feature>
<dbReference type="PANTHER" id="PTHR21227">
    <property type="entry name" value="TRNA-SPLICING ENDONUCLEASE SUBUNIT SEN2"/>
    <property type="match status" value="1"/>
</dbReference>
<protein>
    <recommendedName>
        <fullName evidence="4">tRNA-splicing endonuclease</fullName>
        <ecNumber evidence="4">4.6.1.16</ecNumber>
    </recommendedName>
    <alternativeName>
        <fullName evidence="4">tRNA-intron endonuclease</fullName>
    </alternativeName>
</protein>
<keyword evidence="2 4" id="KW-0456">Lyase</keyword>
<dbReference type="SUPFAM" id="SSF53032">
    <property type="entry name" value="tRNA-intron endonuclease catalytic domain-like"/>
    <property type="match status" value="1"/>
</dbReference>
<dbReference type="PIRSF" id="PIRSF005285">
    <property type="entry name" value="tRNA_splic_archaea"/>
    <property type="match status" value="1"/>
</dbReference>
<dbReference type="OMA" id="KGPGIDH"/>
<dbReference type="Pfam" id="PF01974">
    <property type="entry name" value="tRNA_int_endo"/>
    <property type="match status" value="1"/>
</dbReference>
<feature type="active site" evidence="4">
    <location>
        <position position="152"/>
    </location>
</feature>
<evidence type="ECO:0000256" key="2">
    <source>
        <dbReference type="ARBA" id="ARBA00023239"/>
    </source>
</evidence>
<dbReference type="Proteomes" id="UP000053911">
    <property type="component" value="Unassembled WGS sequence"/>
</dbReference>
<dbReference type="InterPro" id="IPR011856">
    <property type="entry name" value="tRNA_endonuc-like_dom_sf"/>
</dbReference>
<dbReference type="GeneID" id="8095068"/>
<dbReference type="GO" id="GO:0006388">
    <property type="term" value="P:tRNA splicing, via endonucleolytic cleavage and ligation"/>
    <property type="evidence" value="ECO:0007669"/>
    <property type="project" value="UniProtKB-UniRule"/>
</dbReference>
<dbReference type="InterPro" id="IPR006676">
    <property type="entry name" value="tRNA_splic"/>
</dbReference>
<dbReference type="Gene3D" id="3.40.1170.20">
    <property type="entry name" value="tRNA intron endonuclease, N-terminal domain"/>
    <property type="match status" value="1"/>
</dbReference>
<feature type="domain" description="tRNA intron endonuclease catalytic" evidence="5">
    <location>
        <begin position="84"/>
        <end position="167"/>
    </location>
</feature>
<dbReference type="SUPFAM" id="SSF55267">
    <property type="entry name" value="tRNA-intron endonuclease N-terminal domain-like"/>
    <property type="match status" value="1"/>
</dbReference>
<sequence>MGGQKLTEFKFYLSGERVFSTMESALNKLYNKRHYGEVVNGKLFLSLIEAAYLLEKEWIKVFDGEKELTLEEVFELGRKKDEQFDLKFLVYKDLRDRGYTVKTALKYGSHFRVYRKGMEDHADWLIWVVNESQRMYPNELTARVRVAHGVRKKMVLAVVDEDNDVVYYQVGRIKF</sequence>
<dbReference type="NCBIfam" id="TIGR00324">
    <property type="entry name" value="endA"/>
    <property type="match status" value="1"/>
</dbReference>
<dbReference type="InterPro" id="IPR006677">
    <property type="entry name" value="tRNA_intron_Endonuc_cat-like"/>
</dbReference>
<dbReference type="EMBL" id="LGFD01000013">
    <property type="protein sequence ID" value="KUK17853.1"/>
    <property type="molecule type" value="Genomic_DNA"/>
</dbReference>
<evidence type="ECO:0000313" key="7">
    <source>
        <dbReference type="EMBL" id="KUK17853.1"/>
    </source>
</evidence>
<evidence type="ECO:0000256" key="4">
    <source>
        <dbReference type="HAMAP-Rule" id="MF_01833"/>
    </source>
</evidence>
<dbReference type="HAMAP" id="MF_01833">
    <property type="entry name" value="EndA_short"/>
    <property type="match status" value="1"/>
</dbReference>
<dbReference type="RefSeq" id="WP_012766128.1">
    <property type="nucleotide sequence ID" value="NZ_LGFD01000013.1"/>
</dbReference>
<evidence type="ECO:0000259" key="5">
    <source>
        <dbReference type="Pfam" id="PF01974"/>
    </source>
</evidence>
<keyword evidence="7" id="KW-0255">Endonuclease</keyword>
<keyword evidence="7" id="KW-0378">Hydrolase</keyword>
<dbReference type="Gene3D" id="3.40.1350.10">
    <property type="match status" value="1"/>
</dbReference>
<dbReference type="FunFam" id="3.40.1350.10:FF:000006">
    <property type="entry name" value="tRNA-splicing endonuclease"/>
    <property type="match status" value="1"/>
</dbReference>
<evidence type="ECO:0000256" key="3">
    <source>
        <dbReference type="ARBA" id="ARBA00024798"/>
    </source>
</evidence>
<dbReference type="AlphaFoldDB" id="A0A101EM09"/>
<dbReference type="InterPro" id="IPR006678">
    <property type="entry name" value="tRNA_intron_Endonuc_N"/>
</dbReference>
<dbReference type="GO" id="GO:0003676">
    <property type="term" value="F:nucleic acid binding"/>
    <property type="evidence" value="ECO:0007669"/>
    <property type="project" value="InterPro"/>
</dbReference>
<name>A0A101EM09_9EURY</name>
<evidence type="ECO:0000259" key="6">
    <source>
        <dbReference type="Pfam" id="PF02778"/>
    </source>
</evidence>
<dbReference type="InterPro" id="IPR036740">
    <property type="entry name" value="tRNA_intron_Endonuc_N_sf"/>
</dbReference>
<dbReference type="InterPro" id="IPR016442">
    <property type="entry name" value="tRNA_splic_arch_short"/>
</dbReference>
<dbReference type="InterPro" id="IPR036167">
    <property type="entry name" value="tRNA_intron_Endo_cat-like_sf"/>
</dbReference>
<dbReference type="Pfam" id="PF02778">
    <property type="entry name" value="tRNA_int_endo_N"/>
    <property type="match status" value="1"/>
</dbReference>
<accession>A0A101EM09</accession>
<comment type="caution">
    <text evidence="7">The sequence shown here is derived from an EMBL/GenBank/DDBJ whole genome shotgun (WGS) entry which is preliminary data.</text>
</comment>
<keyword evidence="7" id="KW-0540">Nuclease</keyword>
<reference evidence="8" key="1">
    <citation type="journal article" date="2015" name="MBio">
        <title>Genome-Resolved Metagenomic Analysis Reveals Roles for Candidate Phyla and Other Microbial Community Members in Biogeochemical Transformations in Oil Reservoirs.</title>
        <authorList>
            <person name="Hu P."/>
            <person name="Tom L."/>
            <person name="Singh A."/>
            <person name="Thomas B.C."/>
            <person name="Baker B.J."/>
            <person name="Piceno Y.M."/>
            <person name="Andersen G.L."/>
            <person name="Banfield J.F."/>
        </authorList>
    </citation>
    <scope>NUCLEOTIDE SEQUENCE [LARGE SCALE GENOMIC DNA]</scope>
</reference>
<gene>
    <name evidence="4" type="primary">endA</name>
    <name evidence="7" type="ORF">XD54_0870</name>
</gene>
<comment type="subunit">
    <text evidence="4">Homotetramer; although the tetramer contains four active sites, only two participate in the cleavage. Therefore, it should be considered as a dimer of dimers.</text>
</comment>
<feature type="active site" evidence="4">
    <location>
        <position position="114"/>
    </location>
</feature>
<dbReference type="GO" id="GO:0000213">
    <property type="term" value="F:tRNA-intron lyase activity"/>
    <property type="evidence" value="ECO:0007669"/>
    <property type="project" value="UniProtKB-UniRule"/>
</dbReference>
<comment type="function">
    <text evidence="3 4">Endonuclease that removes tRNA introns. Cleaves pre-tRNA at the 5'- and 3'-splice sites to release the intron. The products are an intron and two tRNA half-molecules bearing 2',3' cyclic phosphate and 5'-OH termini. Recognizes a pseudosymmetric substrate in which 2 bulged loops of 3 bases are separated by a stem of 4 bp.</text>
</comment>
<dbReference type="PATRIC" id="fig|172049.5.peg.1703"/>
<dbReference type="CDD" id="cd22363">
    <property type="entry name" value="tRNA-intron_lyase_C"/>
    <property type="match status" value="1"/>
</dbReference>
<proteinExistence type="inferred from homology"/>
<comment type="similarity">
    <text evidence="4">Belongs to the tRNA-intron endonuclease family. Archaeal short subfamily.</text>
</comment>
<organism evidence="7 8">
    <name type="scientific">Thermococcus sibiricus</name>
    <dbReference type="NCBI Taxonomy" id="172049"/>
    <lineage>
        <taxon>Archaea</taxon>
        <taxon>Methanobacteriati</taxon>
        <taxon>Methanobacteriota</taxon>
        <taxon>Thermococci</taxon>
        <taxon>Thermococcales</taxon>
        <taxon>Thermococcaceae</taxon>
        <taxon>Thermococcus</taxon>
    </lineage>
</organism>
<dbReference type="EC" id="4.6.1.16" evidence="4"/>
<evidence type="ECO:0000256" key="1">
    <source>
        <dbReference type="ARBA" id="ARBA00022694"/>
    </source>
</evidence>
<dbReference type="GO" id="GO:0005737">
    <property type="term" value="C:cytoplasm"/>
    <property type="evidence" value="ECO:0007669"/>
    <property type="project" value="TreeGrafter"/>
</dbReference>
<evidence type="ECO:0000313" key="8">
    <source>
        <dbReference type="Proteomes" id="UP000053911"/>
    </source>
</evidence>
<keyword evidence="1 4" id="KW-0819">tRNA processing</keyword>
<comment type="catalytic activity">
    <reaction evidence="4">
        <text>pretRNA = a 3'-half-tRNA molecule with a 5'-OH end + a 5'-half-tRNA molecule with a 2',3'-cyclic phosphate end + an intron with a 2',3'-cyclic phosphate and a 5'-hydroxyl terminus.</text>
        <dbReference type="EC" id="4.6.1.16"/>
    </reaction>
</comment>